<protein>
    <submittedName>
        <fullName evidence="3">Molybdopterin-dependent oxidoreductase</fullName>
    </submittedName>
</protein>
<organism evidence="3 4">
    <name type="scientific">Halodurantibacterium flavum</name>
    <dbReference type="NCBI Taxonomy" id="1382802"/>
    <lineage>
        <taxon>Bacteria</taxon>
        <taxon>Pseudomonadati</taxon>
        <taxon>Pseudomonadota</taxon>
        <taxon>Alphaproteobacteria</taxon>
        <taxon>Rhodobacterales</taxon>
        <taxon>Paracoccaceae</taxon>
        <taxon>Halodurantibacterium</taxon>
    </lineage>
</organism>
<dbReference type="InterPro" id="IPR000572">
    <property type="entry name" value="OxRdtase_Mopterin-bd_dom"/>
</dbReference>
<dbReference type="Pfam" id="PF00174">
    <property type="entry name" value="Oxidored_molyb"/>
    <property type="match status" value="1"/>
</dbReference>
<evidence type="ECO:0000313" key="4">
    <source>
        <dbReference type="Proteomes" id="UP001597353"/>
    </source>
</evidence>
<feature type="chain" id="PRO_5045733206" evidence="1">
    <location>
        <begin position="20"/>
        <end position="166"/>
    </location>
</feature>
<evidence type="ECO:0000313" key="3">
    <source>
        <dbReference type="EMBL" id="MFD1911953.1"/>
    </source>
</evidence>
<evidence type="ECO:0000256" key="1">
    <source>
        <dbReference type="SAM" id="SignalP"/>
    </source>
</evidence>
<gene>
    <name evidence="3" type="ORF">ACFSGJ_06960</name>
</gene>
<feature type="domain" description="Oxidoreductase molybdopterin-binding" evidence="2">
    <location>
        <begin position="70"/>
        <end position="140"/>
    </location>
</feature>
<accession>A0ABW4S3P1</accession>
<evidence type="ECO:0000259" key="2">
    <source>
        <dbReference type="Pfam" id="PF00174"/>
    </source>
</evidence>
<dbReference type="SUPFAM" id="SSF56524">
    <property type="entry name" value="Oxidoreductase molybdopterin-binding domain"/>
    <property type="match status" value="1"/>
</dbReference>
<keyword evidence="1" id="KW-0732">Signal</keyword>
<dbReference type="Proteomes" id="UP001597353">
    <property type="component" value="Unassembled WGS sequence"/>
</dbReference>
<reference evidence="4" key="1">
    <citation type="journal article" date="2019" name="Int. J. Syst. Evol. Microbiol.">
        <title>The Global Catalogue of Microorganisms (GCM) 10K type strain sequencing project: providing services to taxonomists for standard genome sequencing and annotation.</title>
        <authorList>
            <consortium name="The Broad Institute Genomics Platform"/>
            <consortium name="The Broad Institute Genome Sequencing Center for Infectious Disease"/>
            <person name="Wu L."/>
            <person name="Ma J."/>
        </authorList>
    </citation>
    <scope>NUCLEOTIDE SEQUENCE [LARGE SCALE GENOMIC DNA]</scope>
    <source>
        <strain evidence="4">CGMCC 4.7242</strain>
    </source>
</reference>
<dbReference type="Gene3D" id="3.90.420.10">
    <property type="entry name" value="Oxidoreductase, molybdopterin-binding domain"/>
    <property type="match status" value="1"/>
</dbReference>
<feature type="signal peptide" evidence="1">
    <location>
        <begin position="1"/>
        <end position="19"/>
    </location>
</feature>
<sequence length="166" mass="18168">MARVAAILSALFIASPSSAQGLRSPQGDPVLIIEGALTHTNDGDRAVFDMAMLRDLPQVSFATNTIWTEGERSFTGVPLIAVLDAVGAQGDLVIAHALNDYEVEIPIAELEEDVPIIAYEMDGAEMSLRQNGPLWVVYPYDAAIRYRTDTAFARSIWHLNLLRVLE</sequence>
<dbReference type="EMBL" id="JBHUGH010000005">
    <property type="protein sequence ID" value="MFD1911953.1"/>
    <property type="molecule type" value="Genomic_DNA"/>
</dbReference>
<keyword evidence="4" id="KW-1185">Reference proteome</keyword>
<name>A0ABW4S3P1_9RHOB</name>
<dbReference type="InterPro" id="IPR036374">
    <property type="entry name" value="OxRdtase_Mopterin-bd_sf"/>
</dbReference>
<comment type="caution">
    <text evidence="3">The sequence shown here is derived from an EMBL/GenBank/DDBJ whole genome shotgun (WGS) entry which is preliminary data.</text>
</comment>
<proteinExistence type="predicted"/>